<name>A0ABY0T818_9PROT</name>
<sequence length="222" mass="25449">MKLSSEEVAQYLREYPQFFDEYAGMLADIQVPYAHDGRAIPISERQIVALRDKNHILQSKLGELIRFGEENSAINQKMHRLAVMLLTFTCLNDLLHRLNFNLREDFSIPHMALRLWNITAEDPALPEFTQTSADVHIVVESLLHPYCGPHVLDEIKDWFGESAVRLRSFAMMPLRAEQTIGLLVMGSEDPQRFYPEMGTLYLTQLGELVSAALVRYRPAGQF</sequence>
<comment type="caution">
    <text evidence="1">The sequence shown here is derived from an EMBL/GenBank/DDBJ whole genome shotgun (WGS) entry which is preliminary data.</text>
</comment>
<dbReference type="PANTHER" id="PTHR38765:SF1">
    <property type="entry name" value="DUF484 DOMAIN-CONTAINING PROTEIN"/>
    <property type="match status" value="1"/>
</dbReference>
<dbReference type="Pfam" id="PF04340">
    <property type="entry name" value="DUF484"/>
    <property type="match status" value="1"/>
</dbReference>
<protein>
    <recommendedName>
        <fullName evidence="3">DUF484 family protein</fullName>
    </recommendedName>
</protein>
<dbReference type="Gene3D" id="3.30.450.40">
    <property type="match status" value="1"/>
</dbReference>
<dbReference type="Proteomes" id="UP000183471">
    <property type="component" value="Unassembled WGS sequence"/>
</dbReference>
<keyword evidence="2" id="KW-1185">Reference proteome</keyword>
<evidence type="ECO:0008006" key="3">
    <source>
        <dbReference type="Google" id="ProtNLM"/>
    </source>
</evidence>
<gene>
    <name evidence="1" type="ORF">SAMN05216402_0769</name>
</gene>
<proteinExistence type="predicted"/>
<dbReference type="PANTHER" id="PTHR38765">
    <property type="entry name" value="DUF484 DOMAIN-CONTAINING PROTEIN"/>
    <property type="match status" value="1"/>
</dbReference>
<evidence type="ECO:0000313" key="1">
    <source>
        <dbReference type="EMBL" id="SDQ41631.1"/>
    </source>
</evidence>
<dbReference type="EMBL" id="FNKY01000001">
    <property type="protein sequence ID" value="SDQ41631.1"/>
    <property type="molecule type" value="Genomic_DNA"/>
</dbReference>
<evidence type="ECO:0000313" key="2">
    <source>
        <dbReference type="Proteomes" id="UP000183471"/>
    </source>
</evidence>
<dbReference type="InterPro" id="IPR007435">
    <property type="entry name" value="DUF484"/>
</dbReference>
<dbReference type="InterPro" id="IPR029016">
    <property type="entry name" value="GAF-like_dom_sf"/>
</dbReference>
<organism evidence="1 2">
    <name type="scientific">Nitrosospira multiformis</name>
    <dbReference type="NCBI Taxonomy" id="1231"/>
    <lineage>
        <taxon>Bacteria</taxon>
        <taxon>Pseudomonadati</taxon>
        <taxon>Pseudomonadota</taxon>
        <taxon>Betaproteobacteria</taxon>
        <taxon>Nitrosomonadales</taxon>
        <taxon>Nitrosomonadaceae</taxon>
        <taxon>Nitrosospira</taxon>
    </lineage>
</organism>
<dbReference type="RefSeq" id="WP_074630872.1">
    <property type="nucleotide sequence ID" value="NZ_FNKY01000001.1"/>
</dbReference>
<accession>A0ABY0T818</accession>
<reference evidence="1 2" key="1">
    <citation type="submission" date="2016-10" db="EMBL/GenBank/DDBJ databases">
        <authorList>
            <person name="Varghese N."/>
            <person name="Submissions S."/>
        </authorList>
    </citation>
    <scope>NUCLEOTIDE SEQUENCE [LARGE SCALE GENOMIC DNA]</scope>
    <source>
        <strain evidence="1 2">Nl1</strain>
    </source>
</reference>